<evidence type="ECO:0000256" key="1">
    <source>
        <dbReference type="ARBA" id="ARBA00022801"/>
    </source>
</evidence>
<evidence type="ECO:0000256" key="2">
    <source>
        <dbReference type="SAM" id="MobiDB-lite"/>
    </source>
</evidence>
<dbReference type="InterPro" id="IPR001932">
    <property type="entry name" value="PPM-type_phosphatase-like_dom"/>
</dbReference>
<reference evidence="4" key="2">
    <citation type="submission" date="2020-09" db="EMBL/GenBank/DDBJ databases">
        <authorList>
            <person name="Sun Q."/>
            <person name="Ohkuma M."/>
        </authorList>
    </citation>
    <scope>NUCLEOTIDE SEQUENCE</scope>
    <source>
        <strain evidence="4">JCM 4386</strain>
    </source>
</reference>
<proteinExistence type="predicted"/>
<keyword evidence="1" id="KW-0378">Hydrolase</keyword>
<dbReference type="PANTHER" id="PTHR43156">
    <property type="entry name" value="STAGE II SPORULATION PROTEIN E-RELATED"/>
    <property type="match status" value="1"/>
</dbReference>
<evidence type="ECO:0000259" key="3">
    <source>
        <dbReference type="Pfam" id="PF07228"/>
    </source>
</evidence>
<gene>
    <name evidence="4" type="ORF">GCM10010269_78880</name>
</gene>
<feature type="region of interest" description="Disordered" evidence="2">
    <location>
        <begin position="119"/>
        <end position="171"/>
    </location>
</feature>
<dbReference type="GO" id="GO:0016791">
    <property type="term" value="F:phosphatase activity"/>
    <property type="evidence" value="ECO:0007669"/>
    <property type="project" value="TreeGrafter"/>
</dbReference>
<dbReference type="EMBL" id="BMTL01000055">
    <property type="protein sequence ID" value="GGS28398.1"/>
    <property type="molecule type" value="Genomic_DNA"/>
</dbReference>
<evidence type="ECO:0000313" key="4">
    <source>
        <dbReference type="EMBL" id="GGS28398.1"/>
    </source>
</evidence>
<feature type="compositionally biased region" description="Low complexity" evidence="2">
    <location>
        <begin position="141"/>
        <end position="159"/>
    </location>
</feature>
<feature type="domain" description="PPM-type phosphatase" evidence="3">
    <location>
        <begin position="54"/>
        <end position="119"/>
    </location>
</feature>
<comment type="caution">
    <text evidence="4">The sequence shown here is derived from an EMBL/GenBank/DDBJ whole genome shotgun (WGS) entry which is preliminary data.</text>
</comment>
<accession>A0A918LB83</accession>
<dbReference type="InterPro" id="IPR052016">
    <property type="entry name" value="Bact_Sigma-Reg"/>
</dbReference>
<feature type="compositionally biased region" description="Basic and acidic residues" evidence="2">
    <location>
        <begin position="128"/>
        <end position="140"/>
    </location>
</feature>
<sequence length="171" mass="17893">MAGEEIARDNAVLERGLLPDLTLRGDGLATAFRYAPGRAHTLLGGDFCDVVRGDDGSAHVITGDVSGHGGAAAALGVHLSLAWRTAVLCGQSQLEQLHLLERILTEERAEEETYATVVSLANAPPRPRQPDARPSREPGDARSGTPAAAPSASRAPGRAVHQGCRRSCATE</sequence>
<dbReference type="Pfam" id="PF07228">
    <property type="entry name" value="SpoIIE"/>
    <property type="match status" value="1"/>
</dbReference>
<organism evidence="4 5">
    <name type="scientific">Streptomyces humidus</name>
    <dbReference type="NCBI Taxonomy" id="52259"/>
    <lineage>
        <taxon>Bacteria</taxon>
        <taxon>Bacillati</taxon>
        <taxon>Actinomycetota</taxon>
        <taxon>Actinomycetes</taxon>
        <taxon>Kitasatosporales</taxon>
        <taxon>Streptomycetaceae</taxon>
        <taxon>Streptomyces</taxon>
    </lineage>
</organism>
<reference evidence="4" key="1">
    <citation type="journal article" date="2014" name="Int. J. Syst. Evol. Microbiol.">
        <title>Complete genome sequence of Corynebacterium casei LMG S-19264T (=DSM 44701T), isolated from a smear-ripened cheese.</title>
        <authorList>
            <consortium name="US DOE Joint Genome Institute (JGI-PGF)"/>
            <person name="Walter F."/>
            <person name="Albersmeier A."/>
            <person name="Kalinowski J."/>
            <person name="Ruckert C."/>
        </authorList>
    </citation>
    <scope>NUCLEOTIDE SEQUENCE</scope>
    <source>
        <strain evidence="4">JCM 4386</strain>
    </source>
</reference>
<dbReference type="InterPro" id="IPR036457">
    <property type="entry name" value="PPM-type-like_dom_sf"/>
</dbReference>
<dbReference type="Gene3D" id="3.60.40.10">
    <property type="entry name" value="PPM-type phosphatase domain"/>
    <property type="match status" value="1"/>
</dbReference>
<name>A0A918LB83_9ACTN</name>
<dbReference type="PANTHER" id="PTHR43156:SF2">
    <property type="entry name" value="STAGE II SPORULATION PROTEIN E"/>
    <property type="match status" value="1"/>
</dbReference>
<evidence type="ECO:0000313" key="5">
    <source>
        <dbReference type="Proteomes" id="UP000606194"/>
    </source>
</evidence>
<dbReference type="AlphaFoldDB" id="A0A918LB83"/>
<protein>
    <recommendedName>
        <fullName evidence="3">PPM-type phosphatase domain-containing protein</fullName>
    </recommendedName>
</protein>
<dbReference type="Proteomes" id="UP000606194">
    <property type="component" value="Unassembled WGS sequence"/>
</dbReference>
<keyword evidence="5" id="KW-1185">Reference proteome</keyword>